<protein>
    <submittedName>
        <fullName evidence="1">Uncharacterized protein</fullName>
    </submittedName>
</protein>
<name>A0A6G4QSW9_9CAUL</name>
<reference evidence="1" key="1">
    <citation type="submission" date="2020-02" db="EMBL/GenBank/DDBJ databases">
        <authorList>
            <person name="Gao J."/>
            <person name="Sun J."/>
        </authorList>
    </citation>
    <scope>NUCLEOTIDE SEQUENCE</scope>
    <source>
        <strain evidence="1">602-2</strain>
    </source>
</reference>
<gene>
    <name evidence="1" type="ORF">G5B46_03940</name>
</gene>
<evidence type="ECO:0000313" key="1">
    <source>
        <dbReference type="EMBL" id="NGM48746.1"/>
    </source>
</evidence>
<accession>A0A6G4QSW9</accession>
<dbReference type="EMBL" id="JAAKGT010000001">
    <property type="protein sequence ID" value="NGM48746.1"/>
    <property type="molecule type" value="Genomic_DNA"/>
</dbReference>
<organism evidence="1">
    <name type="scientific">Caulobacter sp. 602-2</name>
    <dbReference type="NCBI Taxonomy" id="2710887"/>
    <lineage>
        <taxon>Bacteria</taxon>
        <taxon>Pseudomonadati</taxon>
        <taxon>Pseudomonadota</taxon>
        <taxon>Alphaproteobacteria</taxon>
        <taxon>Caulobacterales</taxon>
        <taxon>Caulobacteraceae</taxon>
        <taxon>Caulobacter</taxon>
    </lineage>
</organism>
<dbReference type="RefSeq" id="WP_165256228.1">
    <property type="nucleotide sequence ID" value="NZ_JAAKGT010000001.1"/>
</dbReference>
<comment type="caution">
    <text evidence="1">The sequence shown here is derived from an EMBL/GenBank/DDBJ whole genome shotgun (WGS) entry which is preliminary data.</text>
</comment>
<proteinExistence type="predicted"/>
<dbReference type="AlphaFoldDB" id="A0A6G4QSW9"/>
<sequence length="184" mass="20790">MRKYGTQLPAYIPHFRVILEILEVRLDQGHASEGILQLVDLILLFKIQTAEFGHILRSQPLAIVDYFSAVKIRQRIGIFINGSIGKSTRIPTDERLACVTNLSNFVGDPPENQGRKHKSAASSPHRIREILQNLHVAITDHIHHCQCSGVHEPLKPFRIGEYIISNCPRTTSTWIGYNLVPIVK</sequence>